<sequence length="371" mass="40447">MKKLLTLLAASAVLMTACGNEQADVTKKSTSSSHQSKSSVAVSSSAANSKIPDSVKKKLKIALVMEFSIGTFSSQYIEGVKKQVEKFGGEVQVYNADNDLSKMASNLDTAINSKVDGILIDHGRKEALEAGVKKAIAAGIPVVSFDNDVNLPGVTLIDQDDYILAWDSLKKLAEDLNGKGNIATIWVGGFTPMERRKVMIDAFYKRYPGIKEVARFGNATSNTMLDTQTQVEALLKKYPKGTLNAIFATWDEFAKGATKAIEQAGRTDVKVYGIDLSDEDLQLIQENNSPWVATAAIDPAEIGEVQSRFLYQKIAGETTPDIYSLEPKLVEKDELPSSPIKISDLSKISKNWIPSTAATSPWMEKLEKENK</sequence>
<reference evidence="5" key="1">
    <citation type="submission" date="2021-04" db="EMBL/GenBank/DDBJ databases">
        <title>Genome seq and assembly of Bacillus sp.</title>
        <authorList>
            <person name="Chhetri G."/>
        </authorList>
    </citation>
    <scope>NUCLEOTIDE SEQUENCE</scope>
    <source>
        <strain evidence="5">RG28</strain>
    </source>
</reference>
<dbReference type="Gene3D" id="3.40.50.2300">
    <property type="match status" value="2"/>
</dbReference>
<comment type="similarity">
    <text evidence="2">Belongs to the bacterial solute-binding protein 2 family.</text>
</comment>
<protein>
    <submittedName>
        <fullName evidence="5">Sugar ABC transporter substrate-binding protein</fullName>
    </submittedName>
</protein>
<feature type="domain" description="Periplasmic binding protein" evidence="4">
    <location>
        <begin position="61"/>
        <end position="317"/>
    </location>
</feature>
<dbReference type="EMBL" id="JAGIYQ010000007">
    <property type="protein sequence ID" value="MBP0725957.1"/>
    <property type="molecule type" value="Genomic_DNA"/>
</dbReference>
<evidence type="ECO:0000256" key="2">
    <source>
        <dbReference type="ARBA" id="ARBA00007639"/>
    </source>
</evidence>
<dbReference type="InterPro" id="IPR025997">
    <property type="entry name" value="SBP_2_dom"/>
</dbReference>
<evidence type="ECO:0000313" key="5">
    <source>
        <dbReference type="EMBL" id="MBP0725957.1"/>
    </source>
</evidence>
<evidence type="ECO:0000313" key="6">
    <source>
        <dbReference type="Proteomes" id="UP000682134"/>
    </source>
</evidence>
<accession>A0A940SH95</accession>
<dbReference type="Proteomes" id="UP000682134">
    <property type="component" value="Unassembled WGS sequence"/>
</dbReference>
<feature type="signal peptide" evidence="3">
    <location>
        <begin position="1"/>
        <end position="23"/>
    </location>
</feature>
<dbReference type="PANTHER" id="PTHR30036">
    <property type="entry name" value="D-XYLOSE-BINDING PERIPLASMIC PROTEIN"/>
    <property type="match status" value="1"/>
</dbReference>
<dbReference type="AlphaFoldDB" id="A0A940SH95"/>
<dbReference type="GO" id="GO:0030246">
    <property type="term" value="F:carbohydrate binding"/>
    <property type="evidence" value="ECO:0007669"/>
    <property type="project" value="TreeGrafter"/>
</dbReference>
<dbReference type="PROSITE" id="PS51257">
    <property type="entry name" value="PROKAR_LIPOPROTEIN"/>
    <property type="match status" value="1"/>
</dbReference>
<organism evidence="5 6">
    <name type="scientific">Gottfriedia endophytica</name>
    <dbReference type="NCBI Taxonomy" id="2820819"/>
    <lineage>
        <taxon>Bacteria</taxon>
        <taxon>Bacillati</taxon>
        <taxon>Bacillota</taxon>
        <taxon>Bacilli</taxon>
        <taxon>Bacillales</taxon>
        <taxon>Bacillaceae</taxon>
        <taxon>Gottfriedia</taxon>
    </lineage>
</organism>
<evidence type="ECO:0000256" key="3">
    <source>
        <dbReference type="SAM" id="SignalP"/>
    </source>
</evidence>
<dbReference type="PANTHER" id="PTHR30036:SF7">
    <property type="entry name" value="ABC TRANSPORTER PERIPLASMIC-BINDING PROTEIN YPHF"/>
    <property type="match status" value="1"/>
</dbReference>
<evidence type="ECO:0000256" key="1">
    <source>
        <dbReference type="ARBA" id="ARBA00004196"/>
    </source>
</evidence>
<dbReference type="GO" id="GO:0030288">
    <property type="term" value="C:outer membrane-bounded periplasmic space"/>
    <property type="evidence" value="ECO:0007669"/>
    <property type="project" value="TreeGrafter"/>
</dbReference>
<dbReference type="Pfam" id="PF13407">
    <property type="entry name" value="Peripla_BP_4"/>
    <property type="match status" value="1"/>
</dbReference>
<name>A0A940SH95_9BACI</name>
<proteinExistence type="inferred from homology"/>
<comment type="subcellular location">
    <subcellularLocation>
        <location evidence="1">Cell envelope</location>
    </subcellularLocation>
</comment>
<gene>
    <name evidence="5" type="ORF">J5Y03_12320</name>
</gene>
<keyword evidence="3" id="KW-0732">Signal</keyword>
<evidence type="ECO:0000259" key="4">
    <source>
        <dbReference type="Pfam" id="PF13407"/>
    </source>
</evidence>
<dbReference type="InterPro" id="IPR028082">
    <property type="entry name" value="Peripla_BP_I"/>
</dbReference>
<dbReference type="SUPFAM" id="SSF53822">
    <property type="entry name" value="Periplasmic binding protein-like I"/>
    <property type="match status" value="1"/>
</dbReference>
<keyword evidence="6" id="KW-1185">Reference proteome</keyword>
<comment type="caution">
    <text evidence="5">The sequence shown here is derived from an EMBL/GenBank/DDBJ whole genome shotgun (WGS) entry which is preliminary data.</text>
</comment>
<dbReference type="CDD" id="cd06305">
    <property type="entry name" value="PBP1_methylthioribose_binding-like"/>
    <property type="match status" value="1"/>
</dbReference>
<feature type="chain" id="PRO_5037551732" evidence="3">
    <location>
        <begin position="24"/>
        <end position="371"/>
    </location>
</feature>
<dbReference type="InterPro" id="IPR050555">
    <property type="entry name" value="Bact_Solute-Bind_Prot2"/>
</dbReference>